<accession>A0A1L9T8Q3</accession>
<dbReference type="Proteomes" id="UP000184356">
    <property type="component" value="Unassembled WGS sequence"/>
</dbReference>
<dbReference type="OrthoDB" id="4492388at2759"/>
<name>A0A1L9T8Q3_9EURO</name>
<keyword evidence="2" id="KW-1185">Reference proteome</keyword>
<evidence type="ECO:0000313" key="2">
    <source>
        <dbReference type="Proteomes" id="UP000184356"/>
    </source>
</evidence>
<protein>
    <submittedName>
        <fullName evidence="1">Uncharacterized protein</fullName>
    </submittedName>
</protein>
<sequence>MAAPALTNPSSKSALLSPAPPLWPFLFGLSFFCAPLAHTAFALSQGAAKSPRVEIKSACSPQLLQNNVEYPSGDIVASMADSRSLNITHPTQHHEHQLFQRDNLHGEEPGRRCSFKGSFCFPASVKWWKRLAFQGALHDKTINDIKNMWSGSKVRRRQFTAMKAIWPPAKTPGTLEMELDDFCLDTVWGQARGLLESSDDFRRFLTIVHRGLDISDLSAGYPGWAGSWMPTGPVRADWTIPRAVFQVKLQRAEYASITMERSGRAFCTEC</sequence>
<reference evidence="2" key="1">
    <citation type="journal article" date="2017" name="Genome Biol.">
        <title>Comparative genomics reveals high biological diversity and specific adaptations in the industrially and medically important fungal genus Aspergillus.</title>
        <authorList>
            <person name="de Vries R.P."/>
            <person name="Riley R."/>
            <person name="Wiebenga A."/>
            <person name="Aguilar-Osorio G."/>
            <person name="Amillis S."/>
            <person name="Uchima C.A."/>
            <person name="Anderluh G."/>
            <person name="Asadollahi M."/>
            <person name="Askin M."/>
            <person name="Barry K."/>
            <person name="Battaglia E."/>
            <person name="Bayram O."/>
            <person name="Benocci T."/>
            <person name="Braus-Stromeyer S.A."/>
            <person name="Caldana C."/>
            <person name="Canovas D."/>
            <person name="Cerqueira G.C."/>
            <person name="Chen F."/>
            <person name="Chen W."/>
            <person name="Choi C."/>
            <person name="Clum A."/>
            <person name="Dos Santos R.A."/>
            <person name="Damasio A.R."/>
            <person name="Diallinas G."/>
            <person name="Emri T."/>
            <person name="Fekete E."/>
            <person name="Flipphi M."/>
            <person name="Freyberg S."/>
            <person name="Gallo A."/>
            <person name="Gournas C."/>
            <person name="Habgood R."/>
            <person name="Hainaut M."/>
            <person name="Harispe M.L."/>
            <person name="Henrissat B."/>
            <person name="Hilden K.S."/>
            <person name="Hope R."/>
            <person name="Hossain A."/>
            <person name="Karabika E."/>
            <person name="Karaffa L."/>
            <person name="Karanyi Z."/>
            <person name="Krasevec N."/>
            <person name="Kuo A."/>
            <person name="Kusch H."/>
            <person name="LaButti K."/>
            <person name="Lagendijk E.L."/>
            <person name="Lapidus A."/>
            <person name="Levasseur A."/>
            <person name="Lindquist E."/>
            <person name="Lipzen A."/>
            <person name="Logrieco A.F."/>
            <person name="MacCabe A."/>
            <person name="Maekelae M.R."/>
            <person name="Malavazi I."/>
            <person name="Melin P."/>
            <person name="Meyer V."/>
            <person name="Mielnichuk N."/>
            <person name="Miskei M."/>
            <person name="Molnar A.P."/>
            <person name="Mule G."/>
            <person name="Ngan C.Y."/>
            <person name="Orejas M."/>
            <person name="Orosz E."/>
            <person name="Ouedraogo J.P."/>
            <person name="Overkamp K.M."/>
            <person name="Park H.-S."/>
            <person name="Perrone G."/>
            <person name="Piumi F."/>
            <person name="Punt P.J."/>
            <person name="Ram A.F."/>
            <person name="Ramon A."/>
            <person name="Rauscher S."/>
            <person name="Record E."/>
            <person name="Riano-Pachon D.M."/>
            <person name="Robert V."/>
            <person name="Roehrig J."/>
            <person name="Ruller R."/>
            <person name="Salamov A."/>
            <person name="Salih N.S."/>
            <person name="Samson R.A."/>
            <person name="Sandor E."/>
            <person name="Sanguinetti M."/>
            <person name="Schuetze T."/>
            <person name="Sepcic K."/>
            <person name="Shelest E."/>
            <person name="Sherlock G."/>
            <person name="Sophianopoulou V."/>
            <person name="Squina F.M."/>
            <person name="Sun H."/>
            <person name="Susca A."/>
            <person name="Todd R.B."/>
            <person name="Tsang A."/>
            <person name="Unkles S.E."/>
            <person name="van de Wiele N."/>
            <person name="van Rossen-Uffink D."/>
            <person name="Oliveira J.V."/>
            <person name="Vesth T.C."/>
            <person name="Visser J."/>
            <person name="Yu J.-H."/>
            <person name="Zhou M."/>
            <person name="Andersen M.R."/>
            <person name="Archer D.B."/>
            <person name="Baker S.E."/>
            <person name="Benoit I."/>
            <person name="Brakhage A.A."/>
            <person name="Braus G.H."/>
            <person name="Fischer R."/>
            <person name="Frisvad J.C."/>
            <person name="Goldman G.H."/>
            <person name="Houbraken J."/>
            <person name="Oakley B."/>
            <person name="Pocsi I."/>
            <person name="Scazzocchio C."/>
            <person name="Seiboth B."/>
            <person name="vanKuyk P.A."/>
            <person name="Wortman J."/>
            <person name="Dyer P.S."/>
            <person name="Grigoriev I.V."/>
        </authorList>
    </citation>
    <scope>NUCLEOTIDE SEQUENCE [LARGE SCALE GENOMIC DNA]</scope>
    <source>
        <strain evidence="2">CBS 593.65</strain>
    </source>
</reference>
<dbReference type="RefSeq" id="XP_040699626.1">
    <property type="nucleotide sequence ID" value="XM_040850527.1"/>
</dbReference>
<gene>
    <name evidence="1" type="ORF">ASPSYDRAFT_70710</name>
</gene>
<dbReference type="VEuPathDB" id="FungiDB:ASPSYDRAFT_70710"/>
<organism evidence="1 2">
    <name type="scientific">Aspergillus sydowii CBS 593.65</name>
    <dbReference type="NCBI Taxonomy" id="1036612"/>
    <lineage>
        <taxon>Eukaryota</taxon>
        <taxon>Fungi</taxon>
        <taxon>Dikarya</taxon>
        <taxon>Ascomycota</taxon>
        <taxon>Pezizomycotina</taxon>
        <taxon>Eurotiomycetes</taxon>
        <taxon>Eurotiomycetidae</taxon>
        <taxon>Eurotiales</taxon>
        <taxon>Aspergillaceae</taxon>
        <taxon>Aspergillus</taxon>
        <taxon>Aspergillus subgen. Nidulantes</taxon>
    </lineage>
</organism>
<evidence type="ECO:0000313" key="1">
    <source>
        <dbReference type="EMBL" id="OJJ55820.1"/>
    </source>
</evidence>
<dbReference type="AlphaFoldDB" id="A0A1L9T8Q3"/>
<dbReference type="GeneID" id="63766600"/>
<proteinExistence type="predicted"/>
<dbReference type="EMBL" id="KV878591">
    <property type="protein sequence ID" value="OJJ55820.1"/>
    <property type="molecule type" value="Genomic_DNA"/>
</dbReference>